<accession>A0A8J6BPC6</accession>
<keyword evidence="3" id="KW-1185">Reference proteome</keyword>
<dbReference type="EMBL" id="JAAALK010000080">
    <property type="protein sequence ID" value="KAG8092142.1"/>
    <property type="molecule type" value="Genomic_DNA"/>
</dbReference>
<evidence type="ECO:0000313" key="3">
    <source>
        <dbReference type="Proteomes" id="UP000729402"/>
    </source>
</evidence>
<reference evidence="2" key="1">
    <citation type="journal article" date="2021" name="bioRxiv">
        <title>Whole Genome Assembly and Annotation of Northern Wild Rice, Zizania palustris L., Supports a Whole Genome Duplication in the Zizania Genus.</title>
        <authorList>
            <person name="Haas M."/>
            <person name="Kono T."/>
            <person name="Macchietto M."/>
            <person name="Millas R."/>
            <person name="McGilp L."/>
            <person name="Shao M."/>
            <person name="Duquette J."/>
            <person name="Hirsch C.N."/>
            <person name="Kimball J."/>
        </authorList>
    </citation>
    <scope>NUCLEOTIDE SEQUENCE</scope>
    <source>
        <tissue evidence="2">Fresh leaf tissue</tissue>
    </source>
</reference>
<comment type="caution">
    <text evidence="2">The sequence shown here is derived from an EMBL/GenBank/DDBJ whole genome shotgun (WGS) entry which is preliminary data.</text>
</comment>
<feature type="compositionally biased region" description="Basic and acidic residues" evidence="1">
    <location>
        <begin position="25"/>
        <end position="38"/>
    </location>
</feature>
<evidence type="ECO:0000256" key="1">
    <source>
        <dbReference type="SAM" id="MobiDB-lite"/>
    </source>
</evidence>
<gene>
    <name evidence="2" type="ORF">GUJ93_ZPchr0012g18776</name>
</gene>
<dbReference type="AlphaFoldDB" id="A0A8J6BPC6"/>
<name>A0A8J6BPC6_ZIZPA</name>
<sequence length="126" mass="13934">MSGRENDILPGESRSGWDSTAGKLRRPEQNRETTEVRRRQAGLPPAGVSRATSNRPSTGWQDRPAGRRHPMPNSWDGDFSLTTTTSKDHDPLQSGMVWVGISSIGVGAPNEKNIYGIYYRVHDIST</sequence>
<protein>
    <submittedName>
        <fullName evidence="2">Uncharacterized protein</fullName>
    </submittedName>
</protein>
<feature type="region of interest" description="Disordered" evidence="1">
    <location>
        <begin position="1"/>
        <end position="91"/>
    </location>
</feature>
<evidence type="ECO:0000313" key="2">
    <source>
        <dbReference type="EMBL" id="KAG8092142.1"/>
    </source>
</evidence>
<proteinExistence type="predicted"/>
<organism evidence="2 3">
    <name type="scientific">Zizania palustris</name>
    <name type="common">Northern wild rice</name>
    <dbReference type="NCBI Taxonomy" id="103762"/>
    <lineage>
        <taxon>Eukaryota</taxon>
        <taxon>Viridiplantae</taxon>
        <taxon>Streptophyta</taxon>
        <taxon>Embryophyta</taxon>
        <taxon>Tracheophyta</taxon>
        <taxon>Spermatophyta</taxon>
        <taxon>Magnoliopsida</taxon>
        <taxon>Liliopsida</taxon>
        <taxon>Poales</taxon>
        <taxon>Poaceae</taxon>
        <taxon>BOP clade</taxon>
        <taxon>Oryzoideae</taxon>
        <taxon>Oryzeae</taxon>
        <taxon>Zizaniinae</taxon>
        <taxon>Zizania</taxon>
    </lineage>
</organism>
<dbReference type="Proteomes" id="UP000729402">
    <property type="component" value="Unassembled WGS sequence"/>
</dbReference>
<feature type="compositionally biased region" description="Polar residues" evidence="1">
    <location>
        <begin position="50"/>
        <end position="60"/>
    </location>
</feature>
<reference evidence="2" key="2">
    <citation type="submission" date="2021-02" db="EMBL/GenBank/DDBJ databases">
        <authorList>
            <person name="Kimball J.A."/>
            <person name="Haas M.W."/>
            <person name="Macchietto M."/>
            <person name="Kono T."/>
            <person name="Duquette J."/>
            <person name="Shao M."/>
        </authorList>
    </citation>
    <scope>NUCLEOTIDE SEQUENCE</scope>
    <source>
        <tissue evidence="2">Fresh leaf tissue</tissue>
    </source>
</reference>